<evidence type="ECO:0000313" key="3">
    <source>
        <dbReference type="EMBL" id="TDL13870.1"/>
    </source>
</evidence>
<feature type="compositionally biased region" description="Polar residues" evidence="1">
    <location>
        <begin position="372"/>
        <end position="384"/>
    </location>
</feature>
<keyword evidence="2" id="KW-0812">Transmembrane</keyword>
<protein>
    <recommendedName>
        <fullName evidence="5">Transmembrane protein</fullName>
    </recommendedName>
</protein>
<dbReference type="OrthoDB" id="2564234at2759"/>
<proteinExistence type="predicted"/>
<dbReference type="Proteomes" id="UP000294933">
    <property type="component" value="Unassembled WGS sequence"/>
</dbReference>
<dbReference type="EMBL" id="ML170443">
    <property type="protein sequence ID" value="TDL13870.1"/>
    <property type="molecule type" value="Genomic_DNA"/>
</dbReference>
<feature type="region of interest" description="Disordered" evidence="1">
    <location>
        <begin position="339"/>
        <end position="410"/>
    </location>
</feature>
<dbReference type="VEuPathDB" id="FungiDB:BD410DRAFT_846556"/>
<keyword evidence="4" id="KW-1185">Reference proteome</keyword>
<reference evidence="3 4" key="1">
    <citation type="submission" date="2018-06" db="EMBL/GenBank/DDBJ databases">
        <title>A transcriptomic atlas of mushroom development highlights an independent origin of complex multicellularity.</title>
        <authorList>
            <consortium name="DOE Joint Genome Institute"/>
            <person name="Krizsan K."/>
            <person name="Almasi E."/>
            <person name="Merenyi Z."/>
            <person name="Sahu N."/>
            <person name="Viragh M."/>
            <person name="Koszo T."/>
            <person name="Mondo S."/>
            <person name="Kiss B."/>
            <person name="Balint B."/>
            <person name="Kues U."/>
            <person name="Barry K."/>
            <person name="Hegedus J.C."/>
            <person name="Henrissat B."/>
            <person name="Johnson J."/>
            <person name="Lipzen A."/>
            <person name="Ohm R."/>
            <person name="Nagy I."/>
            <person name="Pangilinan J."/>
            <person name="Yan J."/>
            <person name="Xiong Y."/>
            <person name="Grigoriev I.V."/>
            <person name="Hibbett D.S."/>
            <person name="Nagy L.G."/>
        </authorList>
    </citation>
    <scope>NUCLEOTIDE SEQUENCE [LARGE SCALE GENOMIC DNA]</scope>
    <source>
        <strain evidence="3 4">SZMC22713</strain>
    </source>
</reference>
<evidence type="ECO:0008006" key="5">
    <source>
        <dbReference type="Google" id="ProtNLM"/>
    </source>
</evidence>
<dbReference type="AlphaFoldDB" id="A0A4Y7PHI9"/>
<evidence type="ECO:0000313" key="4">
    <source>
        <dbReference type="Proteomes" id="UP000294933"/>
    </source>
</evidence>
<organism evidence="3 4">
    <name type="scientific">Rickenella mellea</name>
    <dbReference type="NCBI Taxonomy" id="50990"/>
    <lineage>
        <taxon>Eukaryota</taxon>
        <taxon>Fungi</taxon>
        <taxon>Dikarya</taxon>
        <taxon>Basidiomycota</taxon>
        <taxon>Agaricomycotina</taxon>
        <taxon>Agaricomycetes</taxon>
        <taxon>Hymenochaetales</taxon>
        <taxon>Rickenellaceae</taxon>
        <taxon>Rickenella</taxon>
    </lineage>
</organism>
<sequence>MPRINITIDDVHALISYGPTGSWMEEGPGKDKESPFYFDHTRMSARVPGATASFSFNGSAVWLFGVKGDDHGDYNVTLDGATSSFNGSHGNNTYQVPIFTATGLALGIHSVTLTGAQTNKSAPWVELDYIVWQTEIGQEEDTLISAVIDDTVSAFAYQPQGAWNTKPPNGSYYSNGTGHVTTVDGAYVTFTFSADSVELFGSVGTAMSNYSVQLDNGDPIIYSANRLNNYVQVPLFCATGLSASEHTLKVVNVPTSTGLGLSIDYANITGTTNSLPSANTTVSTLPTISQSAHKRGASAGTIAVPTTLALLLFIILCLFLRHRQRNSGINDFYLRPSPMETGPPISPSVARSSRPMLKSNTPPGILPLPPQLRSQTAQLQTPMQTRKPEYRHRDTGVSLTGDQLPPPGNA</sequence>
<keyword evidence="2" id="KW-0472">Membrane</keyword>
<dbReference type="STRING" id="50990.A0A4Y7PHI9"/>
<feature type="transmembrane region" description="Helical" evidence="2">
    <location>
        <begin position="299"/>
        <end position="320"/>
    </location>
</feature>
<evidence type="ECO:0000256" key="1">
    <source>
        <dbReference type="SAM" id="MobiDB-lite"/>
    </source>
</evidence>
<name>A0A4Y7PHI9_9AGAM</name>
<keyword evidence="2" id="KW-1133">Transmembrane helix</keyword>
<evidence type="ECO:0000256" key="2">
    <source>
        <dbReference type="SAM" id="Phobius"/>
    </source>
</evidence>
<feature type="compositionally biased region" description="Basic and acidic residues" evidence="1">
    <location>
        <begin position="386"/>
        <end position="395"/>
    </location>
</feature>
<gene>
    <name evidence="3" type="ORF">BD410DRAFT_846556</name>
</gene>
<accession>A0A4Y7PHI9</accession>
<dbReference type="Gene3D" id="2.60.120.260">
    <property type="entry name" value="Galactose-binding domain-like"/>
    <property type="match status" value="2"/>
</dbReference>